<sequence>AASRRTAAAAAAPPPRTFCVSPRDHTRPRAVLHLIQLVSADSFRLYDYGSPAANAAHYGSRKPPSVSAEYWRLDLPVHLVAGRRDGIIPPPNIRQHLDAMRAQGVAVSYREFDFGHLDFTFGVKEELRMYLSKLLRLSCGVNAVCWIHTAAACMRPLGAAAQRPLSAGAVMRGRYLLTTRRWAVLIADGSVRRGGSAVVTASRDLSTAGIAPDQQPHALVDWVLQRGGRVDGVALAAGEFGGWGLQASRTLAPGTELILLPTSCHLTYDERDDPPSLLALVDTIPPELWSARLATKLIAERLRGDESAFCSYLRLLPSALPGIPMFFQKRGVDALDYPPVTAQVKKRCLWLYNWANQVSGVGRGDGYGLGTVLAPLPATPGADPFGGAPVDLNAFGWAMACVSSRAFRTRGPSHPAAMLPLIDMANHSFDPNVEVLPTEGGVGLFARRKIEAGEPLWLSYGKLSNDLLLLDYGFIVPNNENPYDTVQLKFDVGLLQAGAMVTNVRDALGAPMELTLSPWKAALLAELRLAGPAANTELNIGGAELLDGRLVAAARILVARQESEVAGRGAERLCAVDRPLGRENEAAALAVLGGVLAVALSNFATTLEQDLVLIAGAEAGSAVMPEPLPQQPTLWPLASSDELLAVRFRAEKKRILGAALQRVAELARAVAADGGLRETAGAAAAKKGTKPAPATGKGFGKKKPA</sequence>
<dbReference type="PROSITE" id="PS50280">
    <property type="entry name" value="SET"/>
    <property type="match status" value="1"/>
</dbReference>
<dbReference type="PANTHER" id="PTHR13271">
    <property type="entry name" value="UNCHARACTERIZED PUTATIVE METHYLTRANSFERASE"/>
    <property type="match status" value="1"/>
</dbReference>
<dbReference type="Pfam" id="PF09273">
    <property type="entry name" value="Rubis-subs-bind"/>
    <property type="match status" value="1"/>
</dbReference>
<reference evidence="6 7" key="1">
    <citation type="journal article" date="2017" name="Mol. Biol. Evol.">
        <title>The 4-celled Tetrabaena socialis nuclear genome reveals the essential components for genetic control of cell number at the origin of multicellularity in the volvocine lineage.</title>
        <authorList>
            <person name="Featherston J."/>
            <person name="Arakaki Y."/>
            <person name="Hanschen E.R."/>
            <person name="Ferris P.J."/>
            <person name="Michod R.E."/>
            <person name="Olson B.J.S.C."/>
            <person name="Nozaki H."/>
            <person name="Durand P.M."/>
        </authorList>
    </citation>
    <scope>NUCLEOTIDE SEQUENCE [LARGE SCALE GENOMIC DNA]</scope>
    <source>
        <strain evidence="6 7">NIES-571</strain>
    </source>
</reference>
<dbReference type="InterPro" id="IPR015353">
    <property type="entry name" value="Rubisco_LSMT_subst-bd"/>
</dbReference>
<dbReference type="Pfam" id="PF00856">
    <property type="entry name" value="SET"/>
    <property type="match status" value="1"/>
</dbReference>
<dbReference type="Gene3D" id="3.90.1410.10">
    <property type="entry name" value="set domain protein methyltransferase, domain 1"/>
    <property type="match status" value="1"/>
</dbReference>
<evidence type="ECO:0000313" key="6">
    <source>
        <dbReference type="EMBL" id="PNH09697.1"/>
    </source>
</evidence>
<feature type="region of interest" description="Disordered" evidence="4">
    <location>
        <begin position="680"/>
        <end position="705"/>
    </location>
</feature>
<dbReference type="GO" id="GO:0016279">
    <property type="term" value="F:protein-lysine N-methyltransferase activity"/>
    <property type="evidence" value="ECO:0007669"/>
    <property type="project" value="TreeGrafter"/>
</dbReference>
<dbReference type="Proteomes" id="UP000236333">
    <property type="component" value="Unassembled WGS sequence"/>
</dbReference>
<dbReference type="InterPro" id="IPR046341">
    <property type="entry name" value="SET_dom_sf"/>
</dbReference>
<feature type="domain" description="SET" evidence="5">
    <location>
        <begin position="231"/>
        <end position="461"/>
    </location>
</feature>
<dbReference type="OrthoDB" id="341421at2759"/>
<name>A0A2J8AB15_9CHLO</name>
<dbReference type="InterPro" id="IPR029058">
    <property type="entry name" value="AB_hydrolase_fold"/>
</dbReference>
<dbReference type="InterPro" id="IPR050600">
    <property type="entry name" value="SETD3_SETD6_MTase"/>
</dbReference>
<dbReference type="SUPFAM" id="SSF82199">
    <property type="entry name" value="SET domain"/>
    <property type="match status" value="1"/>
</dbReference>
<protein>
    <recommendedName>
        <fullName evidence="5">SET domain-containing protein</fullName>
    </recommendedName>
</protein>
<keyword evidence="3" id="KW-0949">S-adenosyl-L-methionine</keyword>
<evidence type="ECO:0000259" key="5">
    <source>
        <dbReference type="PROSITE" id="PS50280"/>
    </source>
</evidence>
<evidence type="ECO:0000256" key="4">
    <source>
        <dbReference type="SAM" id="MobiDB-lite"/>
    </source>
</evidence>
<dbReference type="EMBL" id="PGGS01000081">
    <property type="protein sequence ID" value="PNH09697.1"/>
    <property type="molecule type" value="Genomic_DNA"/>
</dbReference>
<feature type="compositionally biased region" description="Low complexity" evidence="4">
    <location>
        <begin position="680"/>
        <end position="696"/>
    </location>
</feature>
<dbReference type="SUPFAM" id="SSF53474">
    <property type="entry name" value="alpha/beta-Hydrolases"/>
    <property type="match status" value="1"/>
</dbReference>
<accession>A0A2J8AB15</accession>
<dbReference type="Gene3D" id="3.90.1420.10">
    <property type="entry name" value="Rubisco LSMT, substrate-binding domain"/>
    <property type="match status" value="1"/>
</dbReference>
<feature type="non-terminal residue" evidence="6">
    <location>
        <position position="1"/>
    </location>
</feature>
<keyword evidence="1" id="KW-0489">Methyltransferase</keyword>
<keyword evidence="7" id="KW-1185">Reference proteome</keyword>
<dbReference type="InterPro" id="IPR036464">
    <property type="entry name" value="Rubisco_LSMT_subst-bd_sf"/>
</dbReference>
<dbReference type="SMART" id="SM00317">
    <property type="entry name" value="SET"/>
    <property type="match status" value="1"/>
</dbReference>
<dbReference type="CDD" id="cd10527">
    <property type="entry name" value="SET_LSMT"/>
    <property type="match status" value="1"/>
</dbReference>
<dbReference type="GO" id="GO:0032259">
    <property type="term" value="P:methylation"/>
    <property type="evidence" value="ECO:0007669"/>
    <property type="project" value="UniProtKB-KW"/>
</dbReference>
<dbReference type="InterPro" id="IPR001214">
    <property type="entry name" value="SET_dom"/>
</dbReference>
<gene>
    <name evidence="6" type="ORF">TSOC_003700</name>
</gene>
<dbReference type="AlphaFoldDB" id="A0A2J8AB15"/>
<evidence type="ECO:0000313" key="7">
    <source>
        <dbReference type="Proteomes" id="UP000236333"/>
    </source>
</evidence>
<keyword evidence="2" id="KW-0808">Transferase</keyword>
<comment type="caution">
    <text evidence="6">The sequence shown here is derived from an EMBL/GenBank/DDBJ whole genome shotgun (WGS) entry which is preliminary data.</text>
</comment>
<dbReference type="Gene3D" id="3.40.50.1820">
    <property type="entry name" value="alpha/beta hydrolase"/>
    <property type="match status" value="1"/>
</dbReference>
<evidence type="ECO:0000256" key="3">
    <source>
        <dbReference type="ARBA" id="ARBA00022691"/>
    </source>
</evidence>
<dbReference type="SUPFAM" id="SSF81822">
    <property type="entry name" value="RuBisCo LSMT C-terminal, substrate-binding domain"/>
    <property type="match status" value="1"/>
</dbReference>
<organism evidence="6 7">
    <name type="scientific">Tetrabaena socialis</name>
    <dbReference type="NCBI Taxonomy" id="47790"/>
    <lineage>
        <taxon>Eukaryota</taxon>
        <taxon>Viridiplantae</taxon>
        <taxon>Chlorophyta</taxon>
        <taxon>core chlorophytes</taxon>
        <taxon>Chlorophyceae</taxon>
        <taxon>CS clade</taxon>
        <taxon>Chlamydomonadales</taxon>
        <taxon>Tetrabaenaceae</taxon>
        <taxon>Tetrabaena</taxon>
    </lineage>
</organism>
<evidence type="ECO:0000256" key="1">
    <source>
        <dbReference type="ARBA" id="ARBA00022603"/>
    </source>
</evidence>
<evidence type="ECO:0000256" key="2">
    <source>
        <dbReference type="ARBA" id="ARBA00022679"/>
    </source>
</evidence>
<dbReference type="PANTHER" id="PTHR13271:SF116">
    <property type="entry name" value="F21J9.27"/>
    <property type="match status" value="1"/>
</dbReference>
<proteinExistence type="predicted"/>